<keyword evidence="1" id="KW-0175">Coiled coil</keyword>
<dbReference type="Pfam" id="PF10455">
    <property type="entry name" value="BAR_2"/>
    <property type="match status" value="1"/>
</dbReference>
<gene>
    <name evidence="3" type="ORF">WICPIJ_005197</name>
</gene>
<accession>A0A9P8TLC1</accession>
<reference evidence="3" key="1">
    <citation type="journal article" date="2021" name="Open Biol.">
        <title>Shared evolutionary footprints suggest mitochondrial oxidative damage underlies multiple complex I losses in fungi.</title>
        <authorList>
            <person name="Schikora-Tamarit M.A."/>
            <person name="Marcet-Houben M."/>
            <person name="Nosek J."/>
            <person name="Gabaldon T."/>
        </authorList>
    </citation>
    <scope>NUCLEOTIDE SEQUENCE</scope>
    <source>
        <strain evidence="3">CBS2887</strain>
    </source>
</reference>
<evidence type="ECO:0000256" key="2">
    <source>
        <dbReference type="SAM" id="MobiDB-lite"/>
    </source>
</evidence>
<evidence type="ECO:0000313" key="4">
    <source>
        <dbReference type="Proteomes" id="UP000774326"/>
    </source>
</evidence>
<dbReference type="AlphaFoldDB" id="A0A9P8TLC1"/>
<sequence length="346" mass="39403">MSFFANFQKTLQSSLDEVQSQASKLSKDITPLAKRTARLVQEKLGSTDDISELPEQYIKLEKKVDSLQKVYKKILSITSTYEIESYDYPPNISESVSDFSKVVSEKWSHLQKASTTSEIEKILNQPSTSGPVLPTTLAHEISKAARQSHDYLVALNAKGTESSLTKVLLKFSESQAKIGFKRLEQDELILQEFNAKLTRSLHDSFTETTKFRKQVEAARLQFDTVRHELRVDPKLEEDEEFNSKLDKYEDELVNATELAVQSMKKLIEPAESINLIVLFSKIQLDYHKSVVAELESLIKDLESVPLDDPEEEEEEDEEEEEAEEEATEEAEEAEEETPVTTENESK</sequence>
<comment type="caution">
    <text evidence="3">The sequence shown here is derived from an EMBL/GenBank/DDBJ whole genome shotgun (WGS) entry which is preliminary data.</text>
</comment>
<evidence type="ECO:0008006" key="5">
    <source>
        <dbReference type="Google" id="ProtNLM"/>
    </source>
</evidence>
<dbReference type="Gene3D" id="1.20.1270.60">
    <property type="entry name" value="Arfaptin homology (AH) domain/BAR domain"/>
    <property type="match status" value="1"/>
</dbReference>
<keyword evidence="4" id="KW-1185">Reference proteome</keyword>
<dbReference type="EMBL" id="JAEUBG010002926">
    <property type="protein sequence ID" value="KAH3683823.1"/>
    <property type="molecule type" value="Genomic_DNA"/>
</dbReference>
<dbReference type="InterPro" id="IPR018859">
    <property type="entry name" value="BAR_dom-cont"/>
</dbReference>
<proteinExistence type="predicted"/>
<feature type="region of interest" description="Disordered" evidence="2">
    <location>
        <begin position="300"/>
        <end position="346"/>
    </location>
</feature>
<feature type="coiled-coil region" evidence="1">
    <location>
        <begin position="238"/>
        <end position="265"/>
    </location>
</feature>
<name>A0A9P8TLC1_WICPI</name>
<dbReference type="InterPro" id="IPR027267">
    <property type="entry name" value="AH/BAR_dom_sf"/>
</dbReference>
<dbReference type="Proteomes" id="UP000774326">
    <property type="component" value="Unassembled WGS sequence"/>
</dbReference>
<organism evidence="3 4">
    <name type="scientific">Wickerhamomyces pijperi</name>
    <name type="common">Yeast</name>
    <name type="synonym">Pichia pijperi</name>
    <dbReference type="NCBI Taxonomy" id="599730"/>
    <lineage>
        <taxon>Eukaryota</taxon>
        <taxon>Fungi</taxon>
        <taxon>Dikarya</taxon>
        <taxon>Ascomycota</taxon>
        <taxon>Saccharomycotina</taxon>
        <taxon>Saccharomycetes</taxon>
        <taxon>Phaffomycetales</taxon>
        <taxon>Wickerhamomycetaceae</taxon>
        <taxon>Wickerhamomyces</taxon>
    </lineage>
</organism>
<dbReference type="SUPFAM" id="SSF103657">
    <property type="entry name" value="BAR/IMD domain-like"/>
    <property type="match status" value="1"/>
</dbReference>
<reference evidence="3" key="2">
    <citation type="submission" date="2021-01" db="EMBL/GenBank/DDBJ databases">
        <authorList>
            <person name="Schikora-Tamarit M.A."/>
        </authorList>
    </citation>
    <scope>NUCLEOTIDE SEQUENCE</scope>
    <source>
        <strain evidence="3">CBS2887</strain>
    </source>
</reference>
<feature type="compositionally biased region" description="Acidic residues" evidence="2">
    <location>
        <begin position="305"/>
        <end position="337"/>
    </location>
</feature>
<evidence type="ECO:0000313" key="3">
    <source>
        <dbReference type="EMBL" id="KAH3683823.1"/>
    </source>
</evidence>
<protein>
    <recommendedName>
        <fullName evidence="5">BAR domain-containing protein</fullName>
    </recommendedName>
</protein>
<dbReference type="OrthoDB" id="5549748at2759"/>
<evidence type="ECO:0000256" key="1">
    <source>
        <dbReference type="SAM" id="Coils"/>
    </source>
</evidence>